<evidence type="ECO:0000256" key="3">
    <source>
        <dbReference type="ARBA" id="ARBA00022801"/>
    </source>
</evidence>
<reference evidence="6 7" key="1">
    <citation type="submission" date="2019-07" db="EMBL/GenBank/DDBJ databases">
        <title>Microlunatus dokdonensis sp. nov. isolated from the rhizospheric soil of the wild plant Elymus tsukushiensis.</title>
        <authorList>
            <person name="Ghim S.-Y."/>
            <person name="Hwang Y.-J."/>
            <person name="Son J.-S."/>
            <person name="Shin J.-H."/>
        </authorList>
    </citation>
    <scope>NUCLEOTIDE SEQUENCE [LARGE SCALE GENOMIC DNA]</scope>
    <source>
        <strain evidence="6 7">KUDC0627</strain>
    </source>
</reference>
<dbReference type="AlphaFoldDB" id="A0A516Q2H0"/>
<dbReference type="InterPro" id="IPR000086">
    <property type="entry name" value="NUDIX_hydrolase_dom"/>
</dbReference>
<name>A0A516Q2H0_9ACTN</name>
<keyword evidence="3 4" id="KW-0378">Hydrolase</keyword>
<dbReference type="InterPro" id="IPR020476">
    <property type="entry name" value="Nudix_hydrolase"/>
</dbReference>
<dbReference type="PROSITE" id="PS00893">
    <property type="entry name" value="NUDIX_BOX"/>
    <property type="match status" value="1"/>
</dbReference>
<comment type="similarity">
    <text evidence="2 4">Belongs to the Nudix hydrolase family.</text>
</comment>
<dbReference type="PANTHER" id="PTHR43046">
    <property type="entry name" value="GDP-MANNOSE MANNOSYL HYDROLASE"/>
    <property type="match status" value="1"/>
</dbReference>
<dbReference type="InterPro" id="IPR015797">
    <property type="entry name" value="NUDIX_hydrolase-like_dom_sf"/>
</dbReference>
<dbReference type="PRINTS" id="PR00502">
    <property type="entry name" value="NUDIXFAMILY"/>
</dbReference>
<feature type="domain" description="Nudix hydrolase" evidence="5">
    <location>
        <begin position="3"/>
        <end position="136"/>
    </location>
</feature>
<dbReference type="OrthoDB" id="9804442at2"/>
<protein>
    <submittedName>
        <fullName evidence="6">NUDIX hydrolase</fullName>
    </submittedName>
</protein>
<dbReference type="PANTHER" id="PTHR43046:SF14">
    <property type="entry name" value="MUTT_NUDIX FAMILY PROTEIN"/>
    <property type="match status" value="1"/>
</dbReference>
<dbReference type="CDD" id="cd02883">
    <property type="entry name" value="NUDIX_Hydrolase"/>
    <property type="match status" value="1"/>
</dbReference>
<keyword evidence="7" id="KW-1185">Reference proteome</keyword>
<evidence type="ECO:0000256" key="1">
    <source>
        <dbReference type="ARBA" id="ARBA00001946"/>
    </source>
</evidence>
<dbReference type="PROSITE" id="PS51462">
    <property type="entry name" value="NUDIX"/>
    <property type="match status" value="1"/>
</dbReference>
<evidence type="ECO:0000259" key="5">
    <source>
        <dbReference type="PROSITE" id="PS51462"/>
    </source>
</evidence>
<evidence type="ECO:0000256" key="2">
    <source>
        <dbReference type="ARBA" id="ARBA00005582"/>
    </source>
</evidence>
<evidence type="ECO:0000313" key="7">
    <source>
        <dbReference type="Proteomes" id="UP000319263"/>
    </source>
</evidence>
<dbReference type="Proteomes" id="UP000319263">
    <property type="component" value="Chromosome"/>
</dbReference>
<accession>A0A516Q2H0</accession>
<dbReference type="SUPFAM" id="SSF55811">
    <property type="entry name" value="Nudix"/>
    <property type="match status" value="1"/>
</dbReference>
<dbReference type="InterPro" id="IPR020084">
    <property type="entry name" value="NUDIX_hydrolase_CS"/>
</dbReference>
<organism evidence="6 7">
    <name type="scientific">Microlunatus elymi</name>
    <dbReference type="NCBI Taxonomy" id="2596828"/>
    <lineage>
        <taxon>Bacteria</taxon>
        <taxon>Bacillati</taxon>
        <taxon>Actinomycetota</taxon>
        <taxon>Actinomycetes</taxon>
        <taxon>Propionibacteriales</taxon>
        <taxon>Propionibacteriaceae</taxon>
        <taxon>Microlunatus</taxon>
    </lineage>
</organism>
<gene>
    <name evidence="6" type="ORF">FOE78_18395</name>
</gene>
<dbReference type="Pfam" id="PF00293">
    <property type="entry name" value="NUDIX"/>
    <property type="match status" value="1"/>
</dbReference>
<proteinExistence type="inferred from homology"/>
<dbReference type="KEGG" id="mik:FOE78_18395"/>
<dbReference type="GO" id="GO:0016787">
    <property type="term" value="F:hydrolase activity"/>
    <property type="evidence" value="ECO:0007669"/>
    <property type="project" value="UniProtKB-KW"/>
</dbReference>
<dbReference type="Gene3D" id="3.90.79.10">
    <property type="entry name" value="Nucleoside Triphosphate Pyrophosphohydrolase"/>
    <property type="match status" value="1"/>
</dbReference>
<sequence length="169" mass="19168">MPFVRGYVGSIVFLAEAVLLVRDHDFFTHQPLWTLPSGGIEEGETPAIAAARELVEESGCTLDPAQFQLIATSEVRRGGVQLSQSWNFTATTTDPHLEPADPDGTVDDAQWFEVDRAVELLALHRYDPIREPAIRFLNGERGLHWTFELTDDTSDQPVFRWHPPRLFRR</sequence>
<evidence type="ECO:0000256" key="4">
    <source>
        <dbReference type="RuleBase" id="RU003476"/>
    </source>
</evidence>
<evidence type="ECO:0000313" key="6">
    <source>
        <dbReference type="EMBL" id="QDP97616.1"/>
    </source>
</evidence>
<dbReference type="EMBL" id="CP041692">
    <property type="protein sequence ID" value="QDP97616.1"/>
    <property type="molecule type" value="Genomic_DNA"/>
</dbReference>
<comment type="cofactor">
    <cofactor evidence="1">
        <name>Mg(2+)</name>
        <dbReference type="ChEBI" id="CHEBI:18420"/>
    </cofactor>
</comment>